<comment type="caution">
    <text evidence="2">The sequence shown here is derived from an EMBL/GenBank/DDBJ whole genome shotgun (WGS) entry which is preliminary data.</text>
</comment>
<evidence type="ECO:0000256" key="1">
    <source>
        <dbReference type="SAM" id="MobiDB-lite"/>
    </source>
</evidence>
<feature type="compositionally biased region" description="Low complexity" evidence="1">
    <location>
        <begin position="1"/>
        <end position="12"/>
    </location>
</feature>
<accession>A0ABS4UX08</accession>
<organism evidence="2 3">
    <name type="scientific">Kribbella aluminosa</name>
    <dbReference type="NCBI Taxonomy" id="416017"/>
    <lineage>
        <taxon>Bacteria</taxon>
        <taxon>Bacillati</taxon>
        <taxon>Actinomycetota</taxon>
        <taxon>Actinomycetes</taxon>
        <taxon>Propionibacteriales</taxon>
        <taxon>Kribbellaceae</taxon>
        <taxon>Kribbella</taxon>
    </lineage>
</organism>
<dbReference type="Proteomes" id="UP000755585">
    <property type="component" value="Unassembled WGS sequence"/>
</dbReference>
<reference evidence="2 3" key="1">
    <citation type="submission" date="2021-03" db="EMBL/GenBank/DDBJ databases">
        <title>Sequencing the genomes of 1000 actinobacteria strains.</title>
        <authorList>
            <person name="Klenk H.-P."/>
        </authorList>
    </citation>
    <scope>NUCLEOTIDE SEQUENCE [LARGE SCALE GENOMIC DNA]</scope>
    <source>
        <strain evidence="2 3">DSM 18824</strain>
    </source>
</reference>
<sequence length="75" mass="7490">MKLGCAAGKKAISGGGKWDSGSGTPADLVLNGSYPSDVAEADGVASATSWTVAMTNNDPKGQITVQPFVTCVTSN</sequence>
<dbReference type="RefSeq" id="WP_209698750.1">
    <property type="nucleotide sequence ID" value="NZ_BAAAVU010000023.1"/>
</dbReference>
<evidence type="ECO:0000313" key="3">
    <source>
        <dbReference type="Proteomes" id="UP000755585"/>
    </source>
</evidence>
<protein>
    <submittedName>
        <fullName evidence="2">Uncharacterized protein</fullName>
    </submittedName>
</protein>
<proteinExistence type="predicted"/>
<gene>
    <name evidence="2" type="ORF">JOF29_007303</name>
</gene>
<keyword evidence="3" id="KW-1185">Reference proteome</keyword>
<name>A0ABS4UX08_9ACTN</name>
<evidence type="ECO:0000313" key="2">
    <source>
        <dbReference type="EMBL" id="MBP2356193.1"/>
    </source>
</evidence>
<dbReference type="EMBL" id="JAGINT010000002">
    <property type="protein sequence ID" value="MBP2356193.1"/>
    <property type="molecule type" value="Genomic_DNA"/>
</dbReference>
<feature type="region of interest" description="Disordered" evidence="1">
    <location>
        <begin position="1"/>
        <end position="25"/>
    </location>
</feature>